<comment type="caution">
    <text evidence="1">The sequence shown here is derived from an EMBL/GenBank/DDBJ whole genome shotgun (WGS) entry which is preliminary data.</text>
</comment>
<name>A0A139WSR1_9CYAN</name>
<protein>
    <recommendedName>
        <fullName evidence="3">DUF1822 family protein</fullName>
    </recommendedName>
</protein>
<evidence type="ECO:0008006" key="3">
    <source>
        <dbReference type="Google" id="ProtNLM"/>
    </source>
</evidence>
<dbReference type="RefSeq" id="WP_026135332.1">
    <property type="nucleotide sequence ID" value="NZ_KQ976354.1"/>
</dbReference>
<dbReference type="EMBL" id="ANNX02000051">
    <property type="protein sequence ID" value="KYC35453.1"/>
    <property type="molecule type" value="Genomic_DNA"/>
</dbReference>
<dbReference type="InterPro" id="IPR014951">
    <property type="entry name" value="DUF1822"/>
</dbReference>
<accession>A0A139WSR1</accession>
<organism evidence="1 2">
    <name type="scientific">Scytonema hofmannii PCC 7110</name>
    <dbReference type="NCBI Taxonomy" id="128403"/>
    <lineage>
        <taxon>Bacteria</taxon>
        <taxon>Bacillati</taxon>
        <taxon>Cyanobacteriota</taxon>
        <taxon>Cyanophyceae</taxon>
        <taxon>Nostocales</taxon>
        <taxon>Scytonemataceae</taxon>
        <taxon>Scytonema</taxon>
    </lineage>
</organism>
<dbReference type="STRING" id="128403.WA1_06405"/>
<dbReference type="AlphaFoldDB" id="A0A139WSR1"/>
<dbReference type="Pfam" id="PF08852">
    <property type="entry name" value="DUF1822"/>
    <property type="match status" value="1"/>
</dbReference>
<sequence length="453" mass="52048">MNILTMSMEFERLPTESILFESEELNQAVELSSQIPDNSRQWQTYINALGLFTFAKWLEERDENLTVSWEESTIANRALANVISSVANLQVGKFNLCLITVGSLFEEQVSLPRLVVELPEYVPHFYVLVEVLEEQECGMVRGFINYQQLWENLENVQRNTQLDWTYKIPLTWFEKDCERLLLYLRVLESEALPLPTVPSDRKQQLAASERELVRLLPQLQAPEKELWEILTWEQGRAVLTSPELLEWVYKLQNNNLELENIETQTSASLQTYLSDFIKLITQPAINLGRWLWDELDEIGESLSWILLPRLTPVREFRSPVEEFEAIKSQLEAQGLEIPTGARCGYHNFLLAGIPLRIYAVAWNLSTNNNPNSWSLLLVLGVPSPNTLPHNLKFRVSDQTCILTEKGVNPEQVESYLYTCVVGDWNEKFIVSVSIADGVEVTLPPFVFDITQPG</sequence>
<reference evidence="1 2" key="1">
    <citation type="journal article" date="2013" name="Genome Biol. Evol.">
        <title>Genomes of Stigonematalean cyanobacteria (subsection V) and the evolution of oxygenic photosynthesis from prokaryotes to plastids.</title>
        <authorList>
            <person name="Dagan T."/>
            <person name="Roettger M."/>
            <person name="Stucken K."/>
            <person name="Landan G."/>
            <person name="Koch R."/>
            <person name="Major P."/>
            <person name="Gould S.B."/>
            <person name="Goremykin V.V."/>
            <person name="Rippka R."/>
            <person name="Tandeau de Marsac N."/>
            <person name="Gugger M."/>
            <person name="Lockhart P.J."/>
            <person name="Allen J.F."/>
            <person name="Brune I."/>
            <person name="Maus I."/>
            <person name="Puhler A."/>
            <person name="Martin W.F."/>
        </authorList>
    </citation>
    <scope>NUCLEOTIDE SEQUENCE [LARGE SCALE GENOMIC DNA]</scope>
    <source>
        <strain evidence="1 2">PCC 7110</strain>
    </source>
</reference>
<proteinExistence type="predicted"/>
<gene>
    <name evidence="1" type="ORF">WA1_06405</name>
</gene>
<evidence type="ECO:0000313" key="2">
    <source>
        <dbReference type="Proteomes" id="UP000076925"/>
    </source>
</evidence>
<dbReference type="OrthoDB" id="467121at2"/>
<evidence type="ECO:0000313" key="1">
    <source>
        <dbReference type="EMBL" id="KYC35453.1"/>
    </source>
</evidence>
<keyword evidence="2" id="KW-1185">Reference proteome</keyword>
<dbReference type="Proteomes" id="UP000076925">
    <property type="component" value="Unassembled WGS sequence"/>
</dbReference>